<gene>
    <name evidence="2" type="ORF">DES43_11679</name>
</gene>
<protein>
    <submittedName>
        <fullName evidence="2">3-oxoadipate enol-lactonase</fullName>
    </submittedName>
</protein>
<dbReference type="AlphaFoldDB" id="A0A4R6YE11"/>
<dbReference type="InterPro" id="IPR000073">
    <property type="entry name" value="AB_hydrolase_1"/>
</dbReference>
<comment type="caution">
    <text evidence="2">The sequence shown here is derived from an EMBL/GenBank/DDBJ whole genome shotgun (WGS) entry which is preliminary data.</text>
</comment>
<dbReference type="Gene3D" id="3.40.50.1820">
    <property type="entry name" value="alpha/beta hydrolase"/>
    <property type="match status" value="1"/>
</dbReference>
<proteinExistence type="predicted"/>
<dbReference type="InterPro" id="IPR050471">
    <property type="entry name" value="AB_hydrolase"/>
</dbReference>
<dbReference type="SUPFAM" id="SSF53474">
    <property type="entry name" value="alpha/beta-Hydrolases"/>
    <property type="match status" value="1"/>
</dbReference>
<sequence>MIVRSNGVNFNCVIEGPEGAPWITLSHALANNLTLWDEIAAALSSRYRVLRYDQRGHGLSEVVAGPYDFPMLIADVLGIWDALGIKRSHWIGLSIGGMIGYGLGIHHPDRVHSVIACDSRPDAPPEYAAYFQSRIDKARAYGMEGVVDSTIERWFTPETLAANPPVLERVREMIRTTSPSGHEGCCEALKTLAYGPELHRITVPTLLLGGDKDKGAPPHFLAEGARKIPTGEHVVIPDAGHISALENPAAVLAAIESWLDRHPEA</sequence>
<evidence type="ECO:0000313" key="3">
    <source>
        <dbReference type="Proteomes" id="UP000294958"/>
    </source>
</evidence>
<dbReference type="Pfam" id="PF00561">
    <property type="entry name" value="Abhydrolase_1"/>
    <property type="match status" value="1"/>
</dbReference>
<dbReference type="OrthoDB" id="9793083at2"/>
<dbReference type="Proteomes" id="UP000294958">
    <property type="component" value="Unassembled WGS sequence"/>
</dbReference>
<dbReference type="PANTHER" id="PTHR43433">
    <property type="entry name" value="HYDROLASE, ALPHA/BETA FOLD FAMILY PROTEIN"/>
    <property type="match status" value="1"/>
</dbReference>
<name>A0A4R6YE11_9HYPH</name>
<reference evidence="2 3" key="1">
    <citation type="submission" date="2019-03" db="EMBL/GenBank/DDBJ databases">
        <title>Genomic Encyclopedia of Type Strains, Phase IV (KMG-IV): sequencing the most valuable type-strain genomes for metagenomic binning, comparative biology and taxonomic classification.</title>
        <authorList>
            <person name="Goeker M."/>
        </authorList>
    </citation>
    <scope>NUCLEOTIDE SEQUENCE [LARGE SCALE GENOMIC DNA]</scope>
    <source>
        <strain evidence="2 3">DSM 11603</strain>
    </source>
</reference>
<dbReference type="GO" id="GO:0046503">
    <property type="term" value="P:glycerolipid catabolic process"/>
    <property type="evidence" value="ECO:0007669"/>
    <property type="project" value="TreeGrafter"/>
</dbReference>
<dbReference type="PRINTS" id="PR00111">
    <property type="entry name" value="ABHYDROLASE"/>
</dbReference>
<evidence type="ECO:0000259" key="1">
    <source>
        <dbReference type="Pfam" id="PF00561"/>
    </source>
</evidence>
<accession>A0A4R6YE11</accession>
<dbReference type="PANTHER" id="PTHR43433:SF5">
    <property type="entry name" value="AB HYDROLASE-1 DOMAIN-CONTAINING PROTEIN"/>
    <property type="match status" value="1"/>
</dbReference>
<keyword evidence="3" id="KW-1185">Reference proteome</keyword>
<dbReference type="EMBL" id="SNZF01000016">
    <property type="protein sequence ID" value="TDR34174.1"/>
    <property type="molecule type" value="Genomic_DNA"/>
</dbReference>
<dbReference type="RefSeq" id="WP_133675598.1">
    <property type="nucleotide sequence ID" value="NZ_SNZF01000016.1"/>
</dbReference>
<organism evidence="2 3">
    <name type="scientific">Aquamicrobium defluvii</name>
    <dbReference type="NCBI Taxonomy" id="69279"/>
    <lineage>
        <taxon>Bacteria</taxon>
        <taxon>Pseudomonadati</taxon>
        <taxon>Pseudomonadota</taxon>
        <taxon>Alphaproteobacteria</taxon>
        <taxon>Hyphomicrobiales</taxon>
        <taxon>Phyllobacteriaceae</taxon>
        <taxon>Aquamicrobium</taxon>
    </lineage>
</organism>
<dbReference type="GO" id="GO:0004806">
    <property type="term" value="F:triacylglycerol lipase activity"/>
    <property type="evidence" value="ECO:0007669"/>
    <property type="project" value="TreeGrafter"/>
</dbReference>
<feature type="domain" description="AB hydrolase-1" evidence="1">
    <location>
        <begin position="21"/>
        <end position="248"/>
    </location>
</feature>
<evidence type="ECO:0000313" key="2">
    <source>
        <dbReference type="EMBL" id="TDR34174.1"/>
    </source>
</evidence>
<dbReference type="InterPro" id="IPR029058">
    <property type="entry name" value="AB_hydrolase_fold"/>
</dbReference>